<evidence type="ECO:0000256" key="6">
    <source>
        <dbReference type="ARBA" id="ARBA00022692"/>
    </source>
</evidence>
<keyword evidence="8" id="KW-1133">Transmembrane helix</keyword>
<keyword evidence="10" id="KW-0472">Membrane</keyword>
<feature type="domain" description="NADH:quinone oxidoreductase/Mrp antiporter transmembrane" evidence="13">
    <location>
        <begin position="84"/>
        <end position="140"/>
    </location>
</feature>
<evidence type="ECO:0000256" key="12">
    <source>
        <dbReference type="ARBA" id="ARBA00048026"/>
    </source>
</evidence>
<comment type="caution">
    <text evidence="14">The sequence shown here is derived from an EMBL/GenBank/DDBJ whole genome shotgun (WGS) entry which is preliminary data.</text>
</comment>
<feature type="non-terminal residue" evidence="14">
    <location>
        <position position="276"/>
    </location>
</feature>
<dbReference type="PANTHER" id="PTHR42829:SF2">
    <property type="entry name" value="NADH-UBIQUINONE OXIDOREDUCTASE CHAIN 5"/>
    <property type="match status" value="1"/>
</dbReference>
<evidence type="ECO:0000256" key="4">
    <source>
        <dbReference type="ARBA" id="ARBA00022448"/>
    </source>
</evidence>
<keyword evidence="9" id="KW-0520">NAD</keyword>
<dbReference type="Pfam" id="PF00361">
    <property type="entry name" value="Proton_antipo_M"/>
    <property type="match status" value="1"/>
</dbReference>
<keyword evidence="5" id="KW-0934">Plastid</keyword>
<evidence type="ECO:0000256" key="2">
    <source>
        <dbReference type="ARBA" id="ARBA00004334"/>
    </source>
</evidence>
<dbReference type="InterPro" id="IPR001750">
    <property type="entry name" value="ND/Mrp_TM"/>
</dbReference>
<evidence type="ECO:0000256" key="5">
    <source>
        <dbReference type="ARBA" id="ARBA00022640"/>
    </source>
</evidence>
<dbReference type="PRINTS" id="PR01434">
    <property type="entry name" value="NADHDHGNASE5"/>
</dbReference>
<evidence type="ECO:0000256" key="1">
    <source>
        <dbReference type="ARBA" id="ARBA00004141"/>
    </source>
</evidence>
<sequence>MEMREYLQYLDLIRYNLKDFVGSTFVLLLDKFYNQYHTNNEDTALGIAGITQRTENPRVTQAALAPPTTWELTVSCSISLPDGVAKSAQFPLHVWLPDSMEGPTPISALIHVATMVAAGIFLAARLLPLFRVIPYIMYLISAKQPECCTLDGEIPVAESITSLRSDPSSMGHVESHVKPFPSVAEWKKSNETCDGGELHPAIRTEDGFLGLAHPRGIATLCPGHCSTCFTQGIRGALKQSRESKKTIAHAPHSPFTNIIEGKAKARVKLRAKSWLK</sequence>
<evidence type="ECO:0000313" key="14">
    <source>
        <dbReference type="EMBL" id="MCD9646482.1"/>
    </source>
</evidence>
<dbReference type="Proteomes" id="UP000823775">
    <property type="component" value="Unassembled WGS sequence"/>
</dbReference>
<dbReference type="EMBL" id="JACEIK010004813">
    <property type="protein sequence ID" value="MCD9646482.1"/>
    <property type="molecule type" value="Genomic_DNA"/>
</dbReference>
<evidence type="ECO:0000256" key="9">
    <source>
        <dbReference type="ARBA" id="ARBA00023027"/>
    </source>
</evidence>
<organism evidence="14 15">
    <name type="scientific">Datura stramonium</name>
    <name type="common">Jimsonweed</name>
    <name type="synonym">Common thornapple</name>
    <dbReference type="NCBI Taxonomy" id="4076"/>
    <lineage>
        <taxon>Eukaryota</taxon>
        <taxon>Viridiplantae</taxon>
        <taxon>Streptophyta</taxon>
        <taxon>Embryophyta</taxon>
        <taxon>Tracheophyta</taxon>
        <taxon>Spermatophyta</taxon>
        <taxon>Magnoliopsida</taxon>
        <taxon>eudicotyledons</taxon>
        <taxon>Gunneridae</taxon>
        <taxon>Pentapetalae</taxon>
        <taxon>asterids</taxon>
        <taxon>lamiids</taxon>
        <taxon>Solanales</taxon>
        <taxon>Solanaceae</taxon>
        <taxon>Solanoideae</taxon>
        <taxon>Datureae</taxon>
        <taxon>Datura</taxon>
    </lineage>
</organism>
<keyword evidence="7" id="KW-1278">Translocase</keyword>
<evidence type="ECO:0000256" key="11">
    <source>
        <dbReference type="ARBA" id="ARBA00047726"/>
    </source>
</evidence>
<reference evidence="14 15" key="1">
    <citation type="journal article" date="2021" name="BMC Genomics">
        <title>Datura genome reveals duplications of psychoactive alkaloid biosynthetic genes and high mutation rate following tissue culture.</title>
        <authorList>
            <person name="Rajewski A."/>
            <person name="Carter-House D."/>
            <person name="Stajich J."/>
            <person name="Litt A."/>
        </authorList>
    </citation>
    <scope>NUCLEOTIDE SEQUENCE [LARGE SCALE GENOMIC DNA]</scope>
    <source>
        <strain evidence="14">AR-01</strain>
    </source>
</reference>
<evidence type="ECO:0000256" key="7">
    <source>
        <dbReference type="ARBA" id="ARBA00022967"/>
    </source>
</evidence>
<evidence type="ECO:0000313" key="15">
    <source>
        <dbReference type="Proteomes" id="UP000823775"/>
    </source>
</evidence>
<name>A0ABS8VJ29_DATST</name>
<comment type="catalytic activity">
    <reaction evidence="12">
        <text>a plastoquinone + NADH + (n+1) H(+)(in) = a plastoquinol + NAD(+) + n H(+)(out)</text>
        <dbReference type="Rhea" id="RHEA:42608"/>
        <dbReference type="Rhea" id="RHEA-COMP:9561"/>
        <dbReference type="Rhea" id="RHEA-COMP:9562"/>
        <dbReference type="ChEBI" id="CHEBI:15378"/>
        <dbReference type="ChEBI" id="CHEBI:17757"/>
        <dbReference type="ChEBI" id="CHEBI:57540"/>
        <dbReference type="ChEBI" id="CHEBI:57945"/>
        <dbReference type="ChEBI" id="CHEBI:62192"/>
    </reaction>
</comment>
<proteinExistence type="inferred from homology"/>
<keyword evidence="6" id="KW-0812">Transmembrane</keyword>
<evidence type="ECO:0000256" key="10">
    <source>
        <dbReference type="ARBA" id="ARBA00023136"/>
    </source>
</evidence>
<accession>A0ABS8VJ29</accession>
<comment type="catalytic activity">
    <reaction evidence="11">
        <text>a plastoquinone + NADPH + (n+1) H(+)(in) = a plastoquinol + NADP(+) + n H(+)(out)</text>
        <dbReference type="Rhea" id="RHEA:42612"/>
        <dbReference type="Rhea" id="RHEA-COMP:9561"/>
        <dbReference type="Rhea" id="RHEA-COMP:9562"/>
        <dbReference type="ChEBI" id="CHEBI:15378"/>
        <dbReference type="ChEBI" id="CHEBI:17757"/>
        <dbReference type="ChEBI" id="CHEBI:57783"/>
        <dbReference type="ChEBI" id="CHEBI:58349"/>
        <dbReference type="ChEBI" id="CHEBI:62192"/>
    </reaction>
</comment>
<evidence type="ECO:0000259" key="13">
    <source>
        <dbReference type="Pfam" id="PF00361"/>
    </source>
</evidence>
<evidence type="ECO:0000256" key="3">
    <source>
        <dbReference type="ARBA" id="ARBA00008200"/>
    </source>
</evidence>
<keyword evidence="4" id="KW-0813">Transport</keyword>
<dbReference type="PANTHER" id="PTHR42829">
    <property type="entry name" value="NADH-UBIQUINONE OXIDOREDUCTASE CHAIN 5"/>
    <property type="match status" value="1"/>
</dbReference>
<keyword evidence="15" id="KW-1185">Reference proteome</keyword>
<evidence type="ECO:0000256" key="8">
    <source>
        <dbReference type="ARBA" id="ARBA00022989"/>
    </source>
</evidence>
<gene>
    <name evidence="14" type="ORF">HAX54_036353</name>
</gene>
<dbReference type="InterPro" id="IPR003945">
    <property type="entry name" value="NU5C-like"/>
</dbReference>
<protein>
    <recommendedName>
        <fullName evidence="13">NADH:quinone oxidoreductase/Mrp antiporter transmembrane domain-containing protein</fullName>
    </recommendedName>
</protein>
<comment type="subcellular location">
    <subcellularLocation>
        <location evidence="1">Membrane</location>
        <topology evidence="1">Multi-pass membrane protein</topology>
    </subcellularLocation>
    <subcellularLocation>
        <location evidence="2">Plastid</location>
        <location evidence="2">Chloroplast thylakoid membrane</location>
    </subcellularLocation>
</comment>
<comment type="similarity">
    <text evidence="3">Belongs to the complex I subunit 5 family.</text>
</comment>